<accession>A0A4R1FXQ6</accession>
<organism evidence="1 2">
    <name type="scientific">Volucribacter psittacicida</name>
    <dbReference type="NCBI Taxonomy" id="203482"/>
    <lineage>
        <taxon>Bacteria</taxon>
        <taxon>Pseudomonadati</taxon>
        <taxon>Pseudomonadota</taxon>
        <taxon>Gammaproteobacteria</taxon>
        <taxon>Pasteurellales</taxon>
        <taxon>Pasteurellaceae</taxon>
        <taxon>Volucribacter</taxon>
    </lineage>
</organism>
<proteinExistence type="predicted"/>
<gene>
    <name evidence="1" type="ORF">EV694_0993</name>
</gene>
<name>A0A4R1FXQ6_9PAST</name>
<keyword evidence="2" id="KW-1185">Reference proteome</keyword>
<dbReference type="AlphaFoldDB" id="A0A4R1FXQ6"/>
<evidence type="ECO:0000313" key="1">
    <source>
        <dbReference type="EMBL" id="TCJ98582.1"/>
    </source>
</evidence>
<sequence length="50" mass="6144">MAVRRKKIFLKQKTSFRISQNRALRLKRLRQRKKMVSSRHSLQFMLQQDA</sequence>
<protein>
    <submittedName>
        <fullName evidence="1">Uncharacterized protein</fullName>
    </submittedName>
</protein>
<dbReference type="Proteomes" id="UP000294702">
    <property type="component" value="Unassembled WGS sequence"/>
</dbReference>
<comment type="caution">
    <text evidence="1">The sequence shown here is derived from an EMBL/GenBank/DDBJ whole genome shotgun (WGS) entry which is preliminary data.</text>
</comment>
<dbReference type="RefSeq" id="WP_165865499.1">
    <property type="nucleotide sequence ID" value="NZ_SMFT01000002.1"/>
</dbReference>
<dbReference type="EMBL" id="SMFT01000002">
    <property type="protein sequence ID" value="TCJ98582.1"/>
    <property type="molecule type" value="Genomic_DNA"/>
</dbReference>
<reference evidence="1 2" key="1">
    <citation type="submission" date="2019-03" db="EMBL/GenBank/DDBJ databases">
        <title>Genomic Encyclopedia of Type Strains, Phase IV (KMG-IV): sequencing the most valuable type-strain genomes for metagenomic binning, comparative biology and taxonomic classification.</title>
        <authorList>
            <person name="Goeker M."/>
        </authorList>
    </citation>
    <scope>NUCLEOTIDE SEQUENCE [LARGE SCALE GENOMIC DNA]</scope>
    <source>
        <strain evidence="1 2">DSM 15534</strain>
    </source>
</reference>
<evidence type="ECO:0000313" key="2">
    <source>
        <dbReference type="Proteomes" id="UP000294702"/>
    </source>
</evidence>